<dbReference type="RefSeq" id="XP_056072192.1">
    <property type="nucleotide sequence ID" value="XM_056214925.1"/>
</dbReference>
<keyword evidence="3" id="KW-1185">Reference proteome</keyword>
<feature type="compositionally biased region" description="Basic and acidic residues" evidence="1">
    <location>
        <begin position="64"/>
        <end position="87"/>
    </location>
</feature>
<accession>A0A9W8XNI9</accession>
<sequence length="231" mass="26397">MVRSLETVALDLQLLWEAHTRPNHLIELHRDIYHWDTFVSITEKQQQIARLSYERVLEEVQIERRHEEATPPAEDVAKEDVEQERRRSGNAGDIAVGPSENSPNMEHAFAVTSTHDHGMVGGGTGSESEDTPRSSVIDHQELCKKRPSEELTGNDIDTIFIKKPMKRKNSEAKSEPYISNSDDGLDDDEIMGSVSRMDICTTLRWRRRPKKLIIQRYMLTFTLPMNPSSTS</sequence>
<reference evidence="2" key="1">
    <citation type="submission" date="2022-10" db="EMBL/GenBank/DDBJ databases">
        <title>Tapping the CABI collections for fungal endophytes: first genome assemblies for Collariella, Neodidymelliopsis, Ascochyta clinopodiicola, Didymella pomorum, Didymosphaeria variabile, Neocosmospora piperis and Neocucurbitaria cava.</title>
        <authorList>
            <person name="Hill R."/>
        </authorList>
    </citation>
    <scope>NUCLEOTIDE SEQUENCE</scope>
    <source>
        <strain evidence="2">IMI 356815</strain>
    </source>
</reference>
<evidence type="ECO:0000313" key="3">
    <source>
        <dbReference type="Proteomes" id="UP001140513"/>
    </source>
</evidence>
<evidence type="ECO:0000256" key="1">
    <source>
        <dbReference type="SAM" id="MobiDB-lite"/>
    </source>
</evidence>
<dbReference type="AlphaFoldDB" id="A0A9W8XNI9"/>
<organism evidence="2 3">
    <name type="scientific">Didymosphaeria variabile</name>
    <dbReference type="NCBI Taxonomy" id="1932322"/>
    <lineage>
        <taxon>Eukaryota</taxon>
        <taxon>Fungi</taxon>
        <taxon>Dikarya</taxon>
        <taxon>Ascomycota</taxon>
        <taxon>Pezizomycotina</taxon>
        <taxon>Dothideomycetes</taxon>
        <taxon>Pleosporomycetidae</taxon>
        <taxon>Pleosporales</taxon>
        <taxon>Massarineae</taxon>
        <taxon>Didymosphaeriaceae</taxon>
        <taxon>Didymosphaeria</taxon>
    </lineage>
</organism>
<feature type="region of interest" description="Disordered" evidence="1">
    <location>
        <begin position="116"/>
        <end position="138"/>
    </location>
</feature>
<evidence type="ECO:0000313" key="2">
    <source>
        <dbReference type="EMBL" id="KAJ4354418.1"/>
    </source>
</evidence>
<comment type="caution">
    <text evidence="2">The sequence shown here is derived from an EMBL/GenBank/DDBJ whole genome shotgun (WGS) entry which is preliminary data.</text>
</comment>
<dbReference type="GeneID" id="80909684"/>
<name>A0A9W8XNI9_9PLEO</name>
<proteinExistence type="predicted"/>
<dbReference type="Proteomes" id="UP001140513">
    <property type="component" value="Unassembled WGS sequence"/>
</dbReference>
<gene>
    <name evidence="2" type="ORF">N0V89_006154</name>
</gene>
<dbReference type="EMBL" id="JAPEUX010000004">
    <property type="protein sequence ID" value="KAJ4354418.1"/>
    <property type="molecule type" value="Genomic_DNA"/>
</dbReference>
<feature type="region of interest" description="Disordered" evidence="1">
    <location>
        <begin position="64"/>
        <end position="102"/>
    </location>
</feature>
<protein>
    <submittedName>
        <fullName evidence="2">Uncharacterized protein</fullName>
    </submittedName>
</protein>